<evidence type="ECO:0000313" key="2">
    <source>
        <dbReference type="Proteomes" id="UP000046176"/>
    </source>
</evidence>
<evidence type="ECO:0008006" key="3">
    <source>
        <dbReference type="Google" id="ProtNLM"/>
    </source>
</evidence>
<dbReference type="Gene3D" id="3.10.450.530">
    <property type="entry name" value="Ribonuclease toxin, BrnT, of type II toxin-antitoxin system"/>
    <property type="match status" value="1"/>
</dbReference>
<dbReference type="EMBL" id="CCRH01000003">
    <property type="protein sequence ID" value="CDZ32384.1"/>
    <property type="molecule type" value="Genomic_DNA"/>
</dbReference>
<proteinExistence type="predicted"/>
<protein>
    <recommendedName>
        <fullName evidence="3">Protein containing DUF497</fullName>
    </recommendedName>
</protein>
<dbReference type="InterPro" id="IPR038573">
    <property type="entry name" value="BrnT_sf"/>
</dbReference>
<dbReference type="InterPro" id="IPR007460">
    <property type="entry name" value="BrnT_toxin"/>
</dbReference>
<name>A0A0T7FBG9_NEOGA</name>
<dbReference type="AlphaFoldDB" id="A0A0T7FBG9"/>
<dbReference type="Pfam" id="PF04365">
    <property type="entry name" value="BrnT_toxin"/>
    <property type="match status" value="1"/>
</dbReference>
<organism evidence="1 2">
    <name type="scientific">Neorhizobium galegae bv. officinalis</name>
    <dbReference type="NCBI Taxonomy" id="323656"/>
    <lineage>
        <taxon>Bacteria</taxon>
        <taxon>Pseudomonadati</taxon>
        <taxon>Pseudomonadota</taxon>
        <taxon>Alphaproteobacteria</taxon>
        <taxon>Hyphomicrobiales</taxon>
        <taxon>Rhizobiaceae</taxon>
        <taxon>Rhizobium/Agrobacterium group</taxon>
        <taxon>Neorhizobium</taxon>
    </lineage>
</organism>
<evidence type="ECO:0000313" key="1">
    <source>
        <dbReference type="EMBL" id="CDZ32384.1"/>
    </source>
</evidence>
<dbReference type="Proteomes" id="UP000046176">
    <property type="component" value="Unassembled WGS sequence"/>
</dbReference>
<accession>A0A0T7FBG9</accession>
<gene>
    <name evidence="1" type="ORF">NGAL_HAMBI1145_11550</name>
</gene>
<sequence length="105" mass="12080">MAIYDDDRLGTDCRIRGDKGNARKSADKHDVSQSEAEQVFFNEPLLMVPDLRHSFSQQHIHALGRTDDGRLLHITFTLGANETTIRVISTRDMSRKERSYYEQKA</sequence>
<reference evidence="1 2" key="1">
    <citation type="submission" date="2014-08" db="EMBL/GenBank/DDBJ databases">
        <authorList>
            <person name="Chen Y.-H."/>
        </authorList>
    </citation>
    <scope>NUCLEOTIDE SEQUENCE [LARGE SCALE GENOMIC DNA]</scope>
</reference>